<protein>
    <submittedName>
        <fullName evidence="1">Uncharacterized protein</fullName>
    </submittedName>
</protein>
<dbReference type="AlphaFoldDB" id="A0A2N9ILX8"/>
<organism evidence="1">
    <name type="scientific">Fagus sylvatica</name>
    <name type="common">Beechnut</name>
    <dbReference type="NCBI Taxonomy" id="28930"/>
    <lineage>
        <taxon>Eukaryota</taxon>
        <taxon>Viridiplantae</taxon>
        <taxon>Streptophyta</taxon>
        <taxon>Embryophyta</taxon>
        <taxon>Tracheophyta</taxon>
        <taxon>Spermatophyta</taxon>
        <taxon>Magnoliopsida</taxon>
        <taxon>eudicotyledons</taxon>
        <taxon>Gunneridae</taxon>
        <taxon>Pentapetalae</taxon>
        <taxon>rosids</taxon>
        <taxon>fabids</taxon>
        <taxon>Fagales</taxon>
        <taxon>Fagaceae</taxon>
        <taxon>Fagus</taxon>
    </lineage>
</organism>
<accession>A0A2N9ILX8</accession>
<reference evidence="1" key="1">
    <citation type="submission" date="2018-02" db="EMBL/GenBank/DDBJ databases">
        <authorList>
            <person name="Cohen D.B."/>
            <person name="Kent A.D."/>
        </authorList>
    </citation>
    <scope>NUCLEOTIDE SEQUENCE</scope>
</reference>
<dbReference type="EMBL" id="OIVN01006104">
    <property type="protein sequence ID" value="SPD25150.1"/>
    <property type="molecule type" value="Genomic_DNA"/>
</dbReference>
<sequence length="96" mass="10664">MQETTAPRSKALGLISVTSLVFPNFAVKILVSSEMLSTDQDNQIVDNLAFFDKVFAFWITLVRICKNLYAKVVCRIVVVGKFPTFELVFAVFPASG</sequence>
<proteinExistence type="predicted"/>
<evidence type="ECO:0000313" key="1">
    <source>
        <dbReference type="EMBL" id="SPD25150.1"/>
    </source>
</evidence>
<name>A0A2N9ILX8_FAGSY</name>
<gene>
    <name evidence="1" type="ORF">FSB_LOCUS53032</name>
</gene>